<dbReference type="PANTHER" id="PTHR30346:SF0">
    <property type="entry name" value="HCA OPERON TRANSCRIPTIONAL ACTIVATOR HCAR"/>
    <property type="match status" value="1"/>
</dbReference>
<keyword evidence="4" id="KW-0010">Activator</keyword>
<dbReference type="GO" id="GO:0032993">
    <property type="term" value="C:protein-DNA complex"/>
    <property type="evidence" value="ECO:0007669"/>
    <property type="project" value="TreeGrafter"/>
</dbReference>
<dbReference type="Gene3D" id="3.40.190.10">
    <property type="entry name" value="Periplasmic binding protein-like II"/>
    <property type="match status" value="2"/>
</dbReference>
<dbReference type="SUPFAM" id="SSF46785">
    <property type="entry name" value="Winged helix' DNA-binding domain"/>
    <property type="match status" value="1"/>
</dbReference>
<keyword evidence="2" id="KW-0805">Transcription regulation</keyword>
<evidence type="ECO:0000256" key="2">
    <source>
        <dbReference type="ARBA" id="ARBA00023015"/>
    </source>
</evidence>
<dbReference type="AlphaFoldDB" id="A0A449GPN9"/>
<dbReference type="PRINTS" id="PR00039">
    <property type="entry name" value="HTHLYSR"/>
</dbReference>
<dbReference type="InterPro" id="IPR036388">
    <property type="entry name" value="WH-like_DNA-bd_sf"/>
</dbReference>
<protein>
    <submittedName>
        <fullName evidence="7">HTH-type transcriptional regulator gltC</fullName>
    </submittedName>
</protein>
<dbReference type="Gene3D" id="1.10.10.10">
    <property type="entry name" value="Winged helix-like DNA-binding domain superfamily/Winged helix DNA-binding domain"/>
    <property type="match status" value="1"/>
</dbReference>
<accession>A0A449GPN9</accession>
<evidence type="ECO:0000313" key="7">
    <source>
        <dbReference type="EMBL" id="VFA87690.1"/>
    </source>
</evidence>
<sequence length="335" mass="36231">MEDLDLGAVRAFAAVAEYGQFTLAAAELGISQQAVSKRIARLENQLGVALFERVRSGADPTPAGRRLLSHARDLLVRADEAVAAVRDDPGPLRVAVLGERQAAMRAMRFFLEQQPDRDAEIVLSHTEIMRSGGAVTSRDALLAGRVHAVFARAGGGPRPLPARVAAAPAYLEPLHLLVGKDHPLAGRAAIALSELRGTVIWVPGVRFPSEWADYYRELAEFAGFTIDSRRRPEPDRLASANTSTNIELIVSRVAASATLMTFSGEGFETPWHPNIRRVPVVDPVPAYPHALLWDATDTHPGLPDLIAHVRANYNAEIATGCWAPAADRALFGVRD</sequence>
<dbReference type="PANTHER" id="PTHR30346">
    <property type="entry name" value="TRANSCRIPTIONAL DUAL REGULATOR HCAR-RELATED"/>
    <property type="match status" value="1"/>
</dbReference>
<reference evidence="7" key="1">
    <citation type="submission" date="2019-02" db="EMBL/GenBank/DDBJ databases">
        <authorList>
            <consortium name="Pathogen Informatics"/>
        </authorList>
    </citation>
    <scope>NUCLEOTIDE SEQUENCE</scope>
    <source>
        <strain evidence="7">3012STDY6733949</strain>
    </source>
</reference>
<gene>
    <name evidence="7" type="primary">gltC_6</name>
    <name evidence="7" type="ORF">NCTC1935_05577</name>
</gene>
<keyword evidence="3" id="KW-0238">DNA-binding</keyword>
<feature type="domain" description="HTH lysR-type" evidence="6">
    <location>
        <begin position="4"/>
        <end position="61"/>
    </location>
</feature>
<dbReference type="GO" id="GO:0003700">
    <property type="term" value="F:DNA-binding transcription factor activity"/>
    <property type="evidence" value="ECO:0007669"/>
    <property type="project" value="InterPro"/>
</dbReference>
<dbReference type="FunFam" id="1.10.10.10:FF:000001">
    <property type="entry name" value="LysR family transcriptional regulator"/>
    <property type="match status" value="1"/>
</dbReference>
<organism evidence="7">
    <name type="scientific">Nocardia farcinica</name>
    <dbReference type="NCBI Taxonomy" id="37329"/>
    <lineage>
        <taxon>Bacteria</taxon>
        <taxon>Bacillati</taxon>
        <taxon>Actinomycetota</taxon>
        <taxon>Actinomycetes</taxon>
        <taxon>Mycobacteriales</taxon>
        <taxon>Nocardiaceae</taxon>
        <taxon>Nocardia</taxon>
    </lineage>
</organism>
<dbReference type="Pfam" id="PF00126">
    <property type="entry name" value="HTH_1"/>
    <property type="match status" value="1"/>
</dbReference>
<evidence type="ECO:0000256" key="3">
    <source>
        <dbReference type="ARBA" id="ARBA00023125"/>
    </source>
</evidence>
<dbReference type="InterPro" id="IPR000847">
    <property type="entry name" value="LysR_HTH_N"/>
</dbReference>
<dbReference type="PROSITE" id="PS50931">
    <property type="entry name" value="HTH_LYSR"/>
    <property type="match status" value="1"/>
</dbReference>
<name>A0A449GPN9_NOCFR</name>
<evidence type="ECO:0000259" key="6">
    <source>
        <dbReference type="PROSITE" id="PS50931"/>
    </source>
</evidence>
<dbReference type="InterPro" id="IPR036390">
    <property type="entry name" value="WH_DNA-bd_sf"/>
</dbReference>
<dbReference type="EMBL" id="CAACYE010000005">
    <property type="protein sequence ID" value="VFA87690.1"/>
    <property type="molecule type" value="Genomic_DNA"/>
</dbReference>
<comment type="similarity">
    <text evidence="1">Belongs to the LysR transcriptional regulatory family.</text>
</comment>
<keyword evidence="5" id="KW-0804">Transcription</keyword>
<proteinExistence type="inferred from homology"/>
<dbReference type="SUPFAM" id="SSF53850">
    <property type="entry name" value="Periplasmic binding protein-like II"/>
    <property type="match status" value="1"/>
</dbReference>
<evidence type="ECO:0000256" key="1">
    <source>
        <dbReference type="ARBA" id="ARBA00009437"/>
    </source>
</evidence>
<evidence type="ECO:0000256" key="4">
    <source>
        <dbReference type="ARBA" id="ARBA00023159"/>
    </source>
</evidence>
<dbReference type="GO" id="GO:0003677">
    <property type="term" value="F:DNA binding"/>
    <property type="evidence" value="ECO:0007669"/>
    <property type="project" value="UniProtKB-KW"/>
</dbReference>
<evidence type="ECO:0000256" key="5">
    <source>
        <dbReference type="ARBA" id="ARBA00023163"/>
    </source>
</evidence>